<dbReference type="Proteomes" id="UP000199032">
    <property type="component" value="Unassembled WGS sequence"/>
</dbReference>
<feature type="compositionally biased region" description="Basic and acidic residues" evidence="1">
    <location>
        <begin position="103"/>
        <end position="112"/>
    </location>
</feature>
<protein>
    <submittedName>
        <fullName evidence="3">Glutaredoxin (Modular protein)</fullName>
    </submittedName>
</protein>
<dbReference type="OrthoDB" id="9795531at2"/>
<accession>A0A0S4LJI6</accession>
<organism evidence="3 4">
    <name type="scientific">Candidatus Nitrospira nitrosa</name>
    <dbReference type="NCBI Taxonomy" id="1742972"/>
    <lineage>
        <taxon>Bacteria</taxon>
        <taxon>Pseudomonadati</taxon>
        <taxon>Nitrospirota</taxon>
        <taxon>Nitrospiria</taxon>
        <taxon>Nitrospirales</taxon>
        <taxon>Nitrospiraceae</taxon>
        <taxon>Nitrospira</taxon>
    </lineage>
</organism>
<evidence type="ECO:0000313" key="3">
    <source>
        <dbReference type="EMBL" id="CUS36164.1"/>
    </source>
</evidence>
<evidence type="ECO:0000256" key="1">
    <source>
        <dbReference type="SAM" id="MobiDB-lite"/>
    </source>
</evidence>
<dbReference type="Pfam" id="PF13417">
    <property type="entry name" value="GST_N_3"/>
    <property type="match status" value="1"/>
</dbReference>
<dbReference type="InterPro" id="IPR004045">
    <property type="entry name" value="Glutathione_S-Trfase_N"/>
</dbReference>
<feature type="region of interest" description="Disordered" evidence="1">
    <location>
        <begin position="81"/>
        <end position="112"/>
    </location>
</feature>
<dbReference type="PROSITE" id="PS50404">
    <property type="entry name" value="GST_NTER"/>
    <property type="match status" value="1"/>
</dbReference>
<dbReference type="AlphaFoldDB" id="A0A0S4LJI6"/>
<dbReference type="InterPro" id="IPR036249">
    <property type="entry name" value="Thioredoxin-like_sf"/>
</dbReference>
<proteinExistence type="predicted"/>
<dbReference type="STRING" id="1742972.COMA1_20673"/>
<dbReference type="Gene3D" id="3.40.30.10">
    <property type="entry name" value="Glutaredoxin"/>
    <property type="match status" value="1"/>
</dbReference>
<gene>
    <name evidence="3" type="ORF">COMA1_20673</name>
</gene>
<dbReference type="CDD" id="cd00570">
    <property type="entry name" value="GST_N_family"/>
    <property type="match status" value="1"/>
</dbReference>
<evidence type="ECO:0000259" key="2">
    <source>
        <dbReference type="PROSITE" id="PS50404"/>
    </source>
</evidence>
<name>A0A0S4LJI6_9BACT</name>
<feature type="domain" description="GST N-terminal" evidence="2">
    <location>
        <begin position="1"/>
        <end position="80"/>
    </location>
</feature>
<dbReference type="EMBL" id="CZQA01000008">
    <property type="protein sequence ID" value="CUS36164.1"/>
    <property type="molecule type" value="Genomic_DNA"/>
</dbReference>
<dbReference type="SUPFAM" id="SSF52833">
    <property type="entry name" value="Thioredoxin-like"/>
    <property type="match status" value="1"/>
</dbReference>
<feature type="compositionally biased region" description="Polar residues" evidence="1">
    <location>
        <begin position="83"/>
        <end position="95"/>
    </location>
</feature>
<keyword evidence="4" id="KW-1185">Reference proteome</keyword>
<reference evidence="3 4" key="1">
    <citation type="submission" date="2015-10" db="EMBL/GenBank/DDBJ databases">
        <authorList>
            <person name="Gilbert D.G."/>
        </authorList>
    </citation>
    <scope>NUCLEOTIDE SEQUENCE [LARGE SCALE GENOMIC DNA]</scope>
    <source>
        <strain evidence="3">COMA1</strain>
    </source>
</reference>
<sequence>MAMTLFHVDWCPDCLVVRRKLTDLGVTYDAVVVPDSRRMRTQVYEVSGQYYVPVLKDGDLVLTETADILTYLDERAKADNTGIPASTQFQSQARTTPDEPSPDDEHPSCRIT</sequence>
<dbReference type="PROSITE" id="PS51354">
    <property type="entry name" value="GLUTAREDOXIN_2"/>
    <property type="match status" value="1"/>
</dbReference>
<dbReference type="RefSeq" id="WP_090748727.1">
    <property type="nucleotide sequence ID" value="NZ_CZQA01000008.1"/>
</dbReference>
<evidence type="ECO:0000313" key="4">
    <source>
        <dbReference type="Proteomes" id="UP000199032"/>
    </source>
</evidence>